<dbReference type="AlphaFoldDB" id="A0A0K2H0U4"/>
<accession>A0A0K2H0U4</accession>
<dbReference type="KEGG" id="clw:CLAC_07330"/>
<sequence length="120" mass="12112">MASTPMHFTPATNVTGKAQGAITQGTFVMIAADMDGRNPVVKTATADAVAFGVAAHDAKEGEYVTIYRLGIYELAANGMITAGDKISTHSAGQAKRASEGPVVGTALTKASGGTVTVALN</sequence>
<dbReference type="STRING" id="1408189.CLAC_07330"/>
<proteinExistence type="predicted"/>
<protein>
    <recommendedName>
        <fullName evidence="3">DUF2190 family protein</fullName>
    </recommendedName>
</protein>
<dbReference type="Pfam" id="PF09956">
    <property type="entry name" value="Phage_cement_2"/>
    <property type="match status" value="1"/>
</dbReference>
<dbReference type="InterPro" id="IPR011231">
    <property type="entry name" value="Phage_VT1-Sakai_H0018"/>
</dbReference>
<dbReference type="Proteomes" id="UP000058446">
    <property type="component" value="Chromosome"/>
</dbReference>
<dbReference type="EMBL" id="CP006841">
    <property type="protein sequence ID" value="ALA67563.1"/>
    <property type="molecule type" value="Genomic_DNA"/>
</dbReference>
<name>A0A0K2H0U4_9CORY</name>
<evidence type="ECO:0000313" key="2">
    <source>
        <dbReference type="Proteomes" id="UP000058446"/>
    </source>
</evidence>
<evidence type="ECO:0008006" key="3">
    <source>
        <dbReference type="Google" id="ProtNLM"/>
    </source>
</evidence>
<evidence type="ECO:0000313" key="1">
    <source>
        <dbReference type="EMBL" id="ALA67563.1"/>
    </source>
</evidence>
<dbReference type="OrthoDB" id="4412565at2"/>
<organism evidence="1 2">
    <name type="scientific">Corynebacterium lactis RW2-5</name>
    <dbReference type="NCBI Taxonomy" id="1408189"/>
    <lineage>
        <taxon>Bacteria</taxon>
        <taxon>Bacillati</taxon>
        <taxon>Actinomycetota</taxon>
        <taxon>Actinomycetes</taxon>
        <taxon>Mycobacteriales</taxon>
        <taxon>Corynebacteriaceae</taxon>
        <taxon>Corynebacterium</taxon>
    </lineage>
</organism>
<keyword evidence="2" id="KW-1185">Reference proteome</keyword>
<dbReference type="RefSeq" id="WP_053412326.1">
    <property type="nucleotide sequence ID" value="NZ_CP006841.1"/>
</dbReference>
<dbReference type="PATRIC" id="fig|1408189.4.peg.1468"/>
<reference evidence="1 2" key="1">
    <citation type="submission" date="2013-10" db="EMBL/GenBank/DDBJ databases">
        <title>Complete genome sequence of Corynebacterium lactis DSM 45799(T), isolated from raw cow milk.</title>
        <authorList>
            <person name="Ruckert C."/>
            <person name="Albersmeier A."/>
            <person name="Lipski A."/>
            <person name="Kalinowski J."/>
        </authorList>
    </citation>
    <scope>NUCLEOTIDE SEQUENCE [LARGE SCALE GENOMIC DNA]</scope>
    <source>
        <strain evidence="1 2">RW2-5</strain>
    </source>
</reference>
<gene>
    <name evidence="1" type="ORF">CLAC_07330</name>
</gene>